<accession>A0A919XUD5</accession>
<keyword evidence="3" id="KW-1185">Reference proteome</keyword>
<dbReference type="InterPro" id="IPR054467">
    <property type="entry name" value="YkoP-like_dom"/>
</dbReference>
<evidence type="ECO:0000259" key="1">
    <source>
        <dbReference type="Pfam" id="PF22790"/>
    </source>
</evidence>
<dbReference type="AlphaFoldDB" id="A0A919XUD5"/>
<evidence type="ECO:0000313" key="3">
    <source>
        <dbReference type="Proteomes" id="UP000681162"/>
    </source>
</evidence>
<comment type="caution">
    <text evidence="2">The sequence shown here is derived from an EMBL/GenBank/DDBJ whole genome shotgun (WGS) entry which is preliminary data.</text>
</comment>
<dbReference type="Proteomes" id="UP000681162">
    <property type="component" value="Unassembled WGS sequence"/>
</dbReference>
<gene>
    <name evidence="2" type="ORF">J41TS12_16930</name>
</gene>
<sequence length="191" mass="22155">MKRAVQFVWMKWERVFEWTTHMRSVYSGEFGICKMFVTKYHGKRLECEDGTSICSGDWVGELHLDNQKVLLMLQSNDANRVALTIARMARISMQQICAEIKSNPKLSQVKALQGITLLHRGIIHGLGFEKHELEAGKFRKFTTSYLRLLIKVFQPGAKERIDQHAEKLVPLRLVLTRSMLIKRFSPKEYST</sequence>
<organism evidence="2 3">
    <name type="scientific">Paenibacillus antibioticophila</name>
    <dbReference type="NCBI Taxonomy" id="1274374"/>
    <lineage>
        <taxon>Bacteria</taxon>
        <taxon>Bacillati</taxon>
        <taxon>Bacillota</taxon>
        <taxon>Bacilli</taxon>
        <taxon>Bacillales</taxon>
        <taxon>Paenibacillaceae</taxon>
        <taxon>Paenibacillus</taxon>
    </lineage>
</organism>
<dbReference type="EMBL" id="BORR01000005">
    <property type="protein sequence ID" value="GIO36832.1"/>
    <property type="molecule type" value="Genomic_DNA"/>
</dbReference>
<proteinExistence type="predicted"/>
<dbReference type="Pfam" id="PF22790">
    <property type="entry name" value="YkoP"/>
    <property type="match status" value="1"/>
</dbReference>
<protein>
    <recommendedName>
        <fullName evidence="1">YkoP-like domain-containing protein</fullName>
    </recommendedName>
</protein>
<evidence type="ECO:0000313" key="2">
    <source>
        <dbReference type="EMBL" id="GIO36832.1"/>
    </source>
</evidence>
<name>A0A919XUD5_9BACL</name>
<feature type="domain" description="YkoP-like" evidence="1">
    <location>
        <begin position="2"/>
        <end position="183"/>
    </location>
</feature>
<reference evidence="2 3" key="1">
    <citation type="submission" date="2021-03" db="EMBL/GenBank/DDBJ databases">
        <title>Antimicrobial resistance genes in bacteria isolated from Japanese honey, and their potential for conferring macrolide and lincosamide resistance in the American foulbrood pathogen Paenibacillus larvae.</title>
        <authorList>
            <person name="Okamoto M."/>
            <person name="Kumagai M."/>
            <person name="Kanamori H."/>
            <person name="Takamatsu D."/>
        </authorList>
    </citation>
    <scope>NUCLEOTIDE SEQUENCE [LARGE SCALE GENOMIC DNA]</scope>
    <source>
        <strain evidence="2 3">J41TS12</strain>
    </source>
</reference>